<evidence type="ECO:0000313" key="8">
    <source>
        <dbReference type="Proteomes" id="UP000288216"/>
    </source>
</evidence>
<dbReference type="OrthoDB" id="8732832at2759"/>
<evidence type="ECO:0000256" key="5">
    <source>
        <dbReference type="ARBA" id="ARBA00023242"/>
    </source>
</evidence>
<evidence type="ECO:0000256" key="6">
    <source>
        <dbReference type="SAM" id="MobiDB-lite"/>
    </source>
</evidence>
<accession>A0A401NGI7</accession>
<keyword evidence="5" id="KW-0539">Nucleus</keyword>
<organism evidence="7 8">
    <name type="scientific">Scyliorhinus torazame</name>
    <name type="common">Cloudy catshark</name>
    <name type="synonym">Catulus torazame</name>
    <dbReference type="NCBI Taxonomy" id="75743"/>
    <lineage>
        <taxon>Eukaryota</taxon>
        <taxon>Metazoa</taxon>
        <taxon>Chordata</taxon>
        <taxon>Craniata</taxon>
        <taxon>Vertebrata</taxon>
        <taxon>Chondrichthyes</taxon>
        <taxon>Elasmobranchii</taxon>
        <taxon>Galeomorphii</taxon>
        <taxon>Galeoidea</taxon>
        <taxon>Carcharhiniformes</taxon>
        <taxon>Scyliorhinidae</taxon>
        <taxon>Scyliorhinus</taxon>
    </lineage>
</organism>
<evidence type="ECO:0000256" key="1">
    <source>
        <dbReference type="ARBA" id="ARBA00004123"/>
    </source>
</evidence>
<dbReference type="Proteomes" id="UP000288216">
    <property type="component" value="Unassembled WGS sequence"/>
</dbReference>
<dbReference type="AlphaFoldDB" id="A0A401NGI7"/>
<dbReference type="GO" id="GO:0005634">
    <property type="term" value="C:nucleus"/>
    <property type="evidence" value="ECO:0007669"/>
    <property type="project" value="UniProtKB-SubCell"/>
</dbReference>
<gene>
    <name evidence="7" type="ORF">scyTo_0012664</name>
</gene>
<dbReference type="STRING" id="75743.A0A401NGI7"/>
<evidence type="ECO:0000313" key="7">
    <source>
        <dbReference type="EMBL" id="GCB60038.1"/>
    </source>
</evidence>
<comment type="caution">
    <text evidence="7">The sequence shown here is derived from an EMBL/GenBank/DDBJ whole genome shotgun (WGS) entry which is preliminary data.</text>
</comment>
<comment type="subcellular location">
    <subcellularLocation>
        <location evidence="1">Nucleus</location>
    </subcellularLocation>
</comment>
<evidence type="ECO:0000256" key="2">
    <source>
        <dbReference type="ARBA" id="ARBA00023015"/>
    </source>
</evidence>
<proteinExistence type="predicted"/>
<dbReference type="InterPro" id="IPR028322">
    <property type="entry name" value="PNRC-like_rgn"/>
</dbReference>
<dbReference type="EMBL" id="BFAA01006185">
    <property type="protein sequence ID" value="GCB60038.1"/>
    <property type="molecule type" value="Genomic_DNA"/>
</dbReference>
<reference evidence="7 8" key="1">
    <citation type="journal article" date="2018" name="Nat. Ecol. Evol.">
        <title>Shark genomes provide insights into elasmobranch evolution and the origin of vertebrates.</title>
        <authorList>
            <person name="Hara Y"/>
            <person name="Yamaguchi K"/>
            <person name="Onimaru K"/>
            <person name="Kadota M"/>
            <person name="Koyanagi M"/>
            <person name="Keeley SD"/>
            <person name="Tatsumi K"/>
            <person name="Tanaka K"/>
            <person name="Motone F"/>
            <person name="Kageyama Y"/>
            <person name="Nozu R"/>
            <person name="Adachi N"/>
            <person name="Nishimura O"/>
            <person name="Nakagawa R"/>
            <person name="Tanegashima C"/>
            <person name="Kiyatake I"/>
            <person name="Matsumoto R"/>
            <person name="Murakumo K"/>
            <person name="Nishida K"/>
            <person name="Terakita A"/>
            <person name="Kuratani S"/>
            <person name="Sato K"/>
            <person name="Hyodo S Kuraku.S."/>
        </authorList>
    </citation>
    <scope>NUCLEOTIDE SEQUENCE [LARGE SCALE GENOMIC DNA]</scope>
</reference>
<keyword evidence="3" id="KW-0010">Activator</keyword>
<dbReference type="OMA" id="PLISEMC"/>
<keyword evidence="8" id="KW-1185">Reference proteome</keyword>
<feature type="region of interest" description="Disordered" evidence="6">
    <location>
        <begin position="1"/>
        <end position="32"/>
    </location>
</feature>
<name>A0A401NGI7_SCYTO</name>
<sequence>MGGVERLNIPISQPSHGTPKRNQHFSNNRLKNKDDNLYHVKTMYKKSEKGHGRYPLISEMCQVVQKEGKNVMHFTANNQSWEAVLSSSNTLFKSQCDQNYAGAKFSEPPSPSVLPKPPSHWVHIPLKPSDHSEMAFQLKSMLKVQA</sequence>
<evidence type="ECO:0000256" key="4">
    <source>
        <dbReference type="ARBA" id="ARBA00023163"/>
    </source>
</evidence>
<dbReference type="Pfam" id="PF15365">
    <property type="entry name" value="PNRC"/>
    <property type="match status" value="1"/>
</dbReference>
<protein>
    <recommendedName>
        <fullName evidence="9">Proline-rich nuclear receptor coactivator 2</fullName>
    </recommendedName>
</protein>
<dbReference type="GO" id="GO:0016071">
    <property type="term" value="P:mRNA metabolic process"/>
    <property type="evidence" value="ECO:0007669"/>
    <property type="project" value="UniProtKB-ARBA"/>
</dbReference>
<dbReference type="PANTHER" id="PTHR15405">
    <property type="entry name" value="PROLINE-RICH NUCLEAR RECEPTOR COACTIVATOR"/>
    <property type="match status" value="1"/>
</dbReference>
<dbReference type="InterPro" id="IPR026780">
    <property type="entry name" value="PNRC1/2"/>
</dbReference>
<evidence type="ECO:0008006" key="9">
    <source>
        <dbReference type="Google" id="ProtNLM"/>
    </source>
</evidence>
<keyword evidence="2" id="KW-0805">Transcription regulation</keyword>
<evidence type="ECO:0000256" key="3">
    <source>
        <dbReference type="ARBA" id="ARBA00023159"/>
    </source>
</evidence>
<keyword evidence="4" id="KW-0804">Transcription</keyword>